<keyword evidence="3" id="KW-1185">Reference proteome</keyword>
<dbReference type="RefSeq" id="WP_134572264.1">
    <property type="nucleotide sequence ID" value="NZ_SOGT01000011.1"/>
</dbReference>
<evidence type="ECO:0000313" key="3">
    <source>
        <dbReference type="Proteomes" id="UP000298424"/>
    </source>
</evidence>
<evidence type="ECO:0000313" key="2">
    <source>
        <dbReference type="EMBL" id="TFD25864.1"/>
    </source>
</evidence>
<sequence>MAHDITDPGPDGTYPYLPRNADGTINTRLVPIGIERSKQRDVQGRKMELRMMPRLSDGRPITAIAPLPAGQTENDLLPRK</sequence>
<dbReference type="Proteomes" id="UP000298424">
    <property type="component" value="Unassembled WGS sequence"/>
</dbReference>
<accession>A0A4R8ZGP5</accession>
<proteinExistence type="predicted"/>
<feature type="region of interest" description="Disordered" evidence="1">
    <location>
        <begin position="1"/>
        <end position="22"/>
    </location>
</feature>
<dbReference type="EMBL" id="SOGT01000011">
    <property type="protein sequence ID" value="TFD25864.1"/>
    <property type="molecule type" value="Genomic_DNA"/>
</dbReference>
<feature type="region of interest" description="Disordered" evidence="1">
    <location>
        <begin position="51"/>
        <end position="80"/>
    </location>
</feature>
<organism evidence="2 3">
    <name type="scientific">Cryobacterium lyxosi</name>
    <dbReference type="NCBI Taxonomy" id="1259228"/>
    <lineage>
        <taxon>Bacteria</taxon>
        <taxon>Bacillati</taxon>
        <taxon>Actinomycetota</taxon>
        <taxon>Actinomycetes</taxon>
        <taxon>Micrococcales</taxon>
        <taxon>Microbacteriaceae</taxon>
        <taxon>Cryobacterium</taxon>
    </lineage>
</organism>
<gene>
    <name evidence="2" type="ORF">E3T27_08650</name>
</gene>
<dbReference type="AlphaFoldDB" id="A0A4R8ZGP5"/>
<reference evidence="2 3" key="1">
    <citation type="submission" date="2019-03" db="EMBL/GenBank/DDBJ databases">
        <title>Genomics of glacier-inhabiting Cryobacterium strains.</title>
        <authorList>
            <person name="Liu Q."/>
            <person name="Xin Y.-H."/>
        </authorList>
    </citation>
    <scope>NUCLEOTIDE SEQUENCE [LARGE SCALE GENOMIC DNA]</scope>
    <source>
        <strain evidence="2 3">TMT1-1</strain>
    </source>
</reference>
<name>A0A4R8ZGP5_9MICO</name>
<protein>
    <submittedName>
        <fullName evidence="2">Uncharacterized protein</fullName>
    </submittedName>
</protein>
<comment type="caution">
    <text evidence="2">The sequence shown here is derived from an EMBL/GenBank/DDBJ whole genome shotgun (WGS) entry which is preliminary data.</text>
</comment>
<evidence type="ECO:0000256" key="1">
    <source>
        <dbReference type="SAM" id="MobiDB-lite"/>
    </source>
</evidence>
<dbReference type="OrthoDB" id="5196755at2"/>